<dbReference type="PANTHER" id="PTHR10622:SF10">
    <property type="entry name" value="HET DOMAIN-CONTAINING PROTEIN"/>
    <property type="match status" value="1"/>
</dbReference>
<feature type="region of interest" description="Disordered" evidence="1">
    <location>
        <begin position="570"/>
        <end position="604"/>
    </location>
</feature>
<reference evidence="2 3" key="1">
    <citation type="submission" date="2023-01" db="EMBL/GenBank/DDBJ databases">
        <title>Analysis of 21 Apiospora genomes using comparative genomics revels a genus with tremendous synthesis potential of carbohydrate active enzymes and secondary metabolites.</title>
        <authorList>
            <person name="Sorensen T."/>
        </authorList>
    </citation>
    <scope>NUCLEOTIDE SEQUENCE [LARGE SCALE GENOMIC DNA]</scope>
    <source>
        <strain evidence="2 3">CBS 83171</strain>
    </source>
</reference>
<proteinExistence type="predicted"/>
<evidence type="ECO:0008006" key="4">
    <source>
        <dbReference type="Google" id="ProtNLM"/>
    </source>
</evidence>
<evidence type="ECO:0000313" key="3">
    <source>
        <dbReference type="Proteomes" id="UP001446871"/>
    </source>
</evidence>
<sequence>MLHQQAETLYHLAAEAVRQMTERSASSRPSMRTFLICHITTPLAPLLSQKLLTMLSVTEMYSCIDKSSSAELSEAINSMFRWYRESAVCYAYLSDVHGDSLQLSRWFTRGWTLQELIAPPDVRFFNVSWAFLGCRNSKADAISRICGIDESILRHGHHHRCDSLQSPASAGDESTSCNCGHTHWSRHHQYGYTLPTLLPLFSVATKLSWASQRQTTREEDIAYCLLGLFNVNMPLIYGEGQKAFSRLLKETAQGSNDQSILAWQSSDVLAPCPLSPADFPNKYINHNEEHIGSPSRGPSDTEYERVEEDTLFVVGAGEQGAEVGVPDRSRTHTWRDKPTHLEEHDLDLTKAERKTLSIRSYFGGSERKIRARTARETRIILDDIGDYSVAHCVPDYRLGPNVGRYAETPYNTPRARHLIVTMAPDVIRDNIIFLESPSGPYFSVTWGSAWCRVNDISDIGAVLSANGYSIDHMPSDAIWEMAKDIAQPDLNGTLFSNLAMRNQQHRETSKQTIERDRLVITAELSERTFLSQRAVEVHISIKDPSKRPERHGKPRRTYGKDIRDAILANARMDESNQDNTGLQVPDRIKVSSFEPPVDSSEEIS</sequence>
<dbReference type="EMBL" id="JAQQWM010000006">
    <property type="protein sequence ID" value="KAK8060923.1"/>
    <property type="molecule type" value="Genomic_DNA"/>
</dbReference>
<evidence type="ECO:0000256" key="1">
    <source>
        <dbReference type="SAM" id="MobiDB-lite"/>
    </source>
</evidence>
<evidence type="ECO:0000313" key="2">
    <source>
        <dbReference type="EMBL" id="KAK8060923.1"/>
    </source>
</evidence>
<gene>
    <name evidence="2" type="ORF">PG996_010853</name>
</gene>
<keyword evidence="3" id="KW-1185">Reference proteome</keyword>
<accession>A0ABR1UPT8</accession>
<protein>
    <recommendedName>
        <fullName evidence="4">Vegetative incompatibility protein HET-E-1</fullName>
    </recommendedName>
</protein>
<dbReference type="Proteomes" id="UP001446871">
    <property type="component" value="Unassembled WGS sequence"/>
</dbReference>
<comment type="caution">
    <text evidence="2">The sequence shown here is derived from an EMBL/GenBank/DDBJ whole genome shotgun (WGS) entry which is preliminary data.</text>
</comment>
<dbReference type="PANTHER" id="PTHR10622">
    <property type="entry name" value="HET DOMAIN-CONTAINING PROTEIN"/>
    <property type="match status" value="1"/>
</dbReference>
<name>A0ABR1UPT8_9PEZI</name>
<organism evidence="2 3">
    <name type="scientific">Apiospora saccharicola</name>
    <dbReference type="NCBI Taxonomy" id="335842"/>
    <lineage>
        <taxon>Eukaryota</taxon>
        <taxon>Fungi</taxon>
        <taxon>Dikarya</taxon>
        <taxon>Ascomycota</taxon>
        <taxon>Pezizomycotina</taxon>
        <taxon>Sordariomycetes</taxon>
        <taxon>Xylariomycetidae</taxon>
        <taxon>Amphisphaeriales</taxon>
        <taxon>Apiosporaceae</taxon>
        <taxon>Apiospora</taxon>
    </lineage>
</organism>